<dbReference type="OrthoDB" id="2802412at2759"/>
<accession>A0A4S4MR08</accession>
<keyword evidence="2" id="KW-1185">Reference proteome</keyword>
<dbReference type="AlphaFoldDB" id="A0A4S4MR08"/>
<reference evidence="1 2" key="1">
    <citation type="submission" date="2019-02" db="EMBL/GenBank/DDBJ databases">
        <title>Genome sequencing of the rare red list fungi Antrodiella citrinella (Flaviporus citrinellus).</title>
        <authorList>
            <person name="Buettner E."/>
            <person name="Kellner H."/>
        </authorList>
    </citation>
    <scope>NUCLEOTIDE SEQUENCE [LARGE SCALE GENOMIC DNA]</scope>
    <source>
        <strain evidence="1 2">DSM 108506</strain>
    </source>
</reference>
<gene>
    <name evidence="1" type="ORF">EUX98_g5619</name>
</gene>
<sequence>MLQRTKAIRRRAAPKRVMVPLAVAQSRPDIVYRSLHFLPVLNYKPTPPPLKPKPVLDFDYHMLDTYLIPRSLAAISDNIVYRGLRG</sequence>
<dbReference type="EMBL" id="SGPM01000170">
    <property type="protein sequence ID" value="THH28574.1"/>
    <property type="molecule type" value="Genomic_DNA"/>
</dbReference>
<comment type="caution">
    <text evidence="1">The sequence shown here is derived from an EMBL/GenBank/DDBJ whole genome shotgun (WGS) entry which is preliminary data.</text>
</comment>
<evidence type="ECO:0000313" key="1">
    <source>
        <dbReference type="EMBL" id="THH28574.1"/>
    </source>
</evidence>
<dbReference type="Proteomes" id="UP000308730">
    <property type="component" value="Unassembled WGS sequence"/>
</dbReference>
<organism evidence="1 2">
    <name type="scientific">Antrodiella citrinella</name>
    <dbReference type="NCBI Taxonomy" id="2447956"/>
    <lineage>
        <taxon>Eukaryota</taxon>
        <taxon>Fungi</taxon>
        <taxon>Dikarya</taxon>
        <taxon>Basidiomycota</taxon>
        <taxon>Agaricomycotina</taxon>
        <taxon>Agaricomycetes</taxon>
        <taxon>Polyporales</taxon>
        <taxon>Steccherinaceae</taxon>
        <taxon>Antrodiella</taxon>
    </lineage>
</organism>
<name>A0A4S4MR08_9APHY</name>
<protein>
    <submittedName>
        <fullName evidence="1">Uncharacterized protein</fullName>
    </submittedName>
</protein>
<evidence type="ECO:0000313" key="2">
    <source>
        <dbReference type="Proteomes" id="UP000308730"/>
    </source>
</evidence>
<proteinExistence type="predicted"/>